<keyword evidence="4" id="KW-0408">Iron</keyword>
<dbReference type="NCBIfam" id="TIGR02378">
    <property type="entry name" value="nirD_assim_sml"/>
    <property type="match status" value="1"/>
</dbReference>
<dbReference type="GO" id="GO:0008942">
    <property type="term" value="F:nitrite reductase [NAD(P)H] activity"/>
    <property type="evidence" value="ECO:0007669"/>
    <property type="project" value="InterPro"/>
</dbReference>
<dbReference type="OrthoDB" id="3213360at2"/>
<dbReference type="GO" id="GO:0004497">
    <property type="term" value="F:monooxygenase activity"/>
    <property type="evidence" value="ECO:0007669"/>
    <property type="project" value="UniProtKB-ARBA"/>
</dbReference>
<comment type="caution">
    <text evidence="8">The sequence shown here is derived from an EMBL/GenBank/DDBJ whole genome shotgun (WGS) entry which is preliminary data.</text>
</comment>
<keyword evidence="9" id="KW-1185">Reference proteome</keyword>
<dbReference type="GO" id="GO:0051537">
    <property type="term" value="F:2 iron, 2 sulfur cluster binding"/>
    <property type="evidence" value="ECO:0007669"/>
    <property type="project" value="UniProtKB-KW"/>
</dbReference>
<dbReference type="InterPro" id="IPR017941">
    <property type="entry name" value="Rieske_2Fe-2S"/>
</dbReference>
<keyword evidence="5" id="KW-0411">Iron-sulfur</keyword>
<evidence type="ECO:0000256" key="2">
    <source>
        <dbReference type="ARBA" id="ARBA00022723"/>
    </source>
</evidence>
<dbReference type="InterPro" id="IPR012748">
    <property type="entry name" value="Rieske-like_NirD"/>
</dbReference>
<protein>
    <submittedName>
        <fullName evidence="8">Assimilatory nitrite reductase (NAD(P)H) small subunit</fullName>
    </submittedName>
</protein>
<dbReference type="EMBL" id="PVUE01000001">
    <property type="protein sequence ID" value="PRZ44287.1"/>
    <property type="molecule type" value="Genomic_DNA"/>
</dbReference>
<sequence length="136" mass="14796">MNTMVRTKLSQWRRVCDIEELAVERGRAALIGREQVALFRTAYGDVYAVQQLDPFSGANVISRGIVGSRGHVPTIASPMYKQVFDLRTGDCLDSAGYAAVDGGDGSLKIWDVLIIDGDVLVTQMPVEPVPQLRSSA</sequence>
<dbReference type="RefSeq" id="WP_106347316.1">
    <property type="nucleotide sequence ID" value="NZ_PVUE01000001.1"/>
</dbReference>
<gene>
    <name evidence="8" type="ORF">CLV47_101413</name>
</gene>
<dbReference type="SUPFAM" id="SSF50022">
    <property type="entry name" value="ISP domain"/>
    <property type="match status" value="1"/>
</dbReference>
<evidence type="ECO:0000313" key="8">
    <source>
        <dbReference type="EMBL" id="PRZ44287.1"/>
    </source>
</evidence>
<dbReference type="PANTHER" id="PTHR40562:SF1">
    <property type="entry name" value="NITRITE REDUCTASE (NADH) SMALL SUBUNIT"/>
    <property type="match status" value="1"/>
</dbReference>
<feature type="domain" description="Rieske" evidence="7">
    <location>
        <begin position="13"/>
        <end position="121"/>
    </location>
</feature>
<evidence type="ECO:0000259" key="7">
    <source>
        <dbReference type="PROSITE" id="PS51296"/>
    </source>
</evidence>
<dbReference type="Proteomes" id="UP000237752">
    <property type="component" value="Unassembled WGS sequence"/>
</dbReference>
<dbReference type="Gene3D" id="2.102.10.10">
    <property type="entry name" value="Rieske [2Fe-2S] iron-sulphur domain"/>
    <property type="match status" value="1"/>
</dbReference>
<dbReference type="PANTHER" id="PTHR40562">
    <property type="match status" value="1"/>
</dbReference>
<accession>A0A2T1A738</accession>
<dbReference type="PROSITE" id="PS51300">
    <property type="entry name" value="NIRD"/>
    <property type="match status" value="1"/>
</dbReference>
<evidence type="ECO:0000256" key="5">
    <source>
        <dbReference type="ARBA" id="ARBA00023014"/>
    </source>
</evidence>
<keyword evidence="6" id="KW-0534">Nitrate assimilation</keyword>
<keyword evidence="2" id="KW-0479">Metal-binding</keyword>
<keyword evidence="3" id="KW-0560">Oxidoreductase</keyword>
<proteinExistence type="predicted"/>
<dbReference type="AlphaFoldDB" id="A0A2T1A738"/>
<dbReference type="InterPro" id="IPR036922">
    <property type="entry name" value="Rieske_2Fe-2S_sf"/>
</dbReference>
<organism evidence="8 9">
    <name type="scientific">Antricoccus suffuscus</name>
    <dbReference type="NCBI Taxonomy" id="1629062"/>
    <lineage>
        <taxon>Bacteria</taxon>
        <taxon>Bacillati</taxon>
        <taxon>Actinomycetota</taxon>
        <taxon>Actinomycetes</taxon>
        <taxon>Geodermatophilales</taxon>
        <taxon>Antricoccaceae</taxon>
        <taxon>Antricoccus</taxon>
    </lineage>
</organism>
<evidence type="ECO:0000256" key="6">
    <source>
        <dbReference type="ARBA" id="ARBA00023063"/>
    </source>
</evidence>
<dbReference type="PROSITE" id="PS51296">
    <property type="entry name" value="RIESKE"/>
    <property type="match status" value="1"/>
</dbReference>
<dbReference type="GO" id="GO:0042128">
    <property type="term" value="P:nitrate assimilation"/>
    <property type="evidence" value="ECO:0007669"/>
    <property type="project" value="UniProtKB-KW"/>
</dbReference>
<dbReference type="GO" id="GO:0016705">
    <property type="term" value="F:oxidoreductase activity, acting on paired donors, with incorporation or reduction of molecular oxygen"/>
    <property type="evidence" value="ECO:0007669"/>
    <property type="project" value="UniProtKB-ARBA"/>
</dbReference>
<dbReference type="CDD" id="cd03529">
    <property type="entry name" value="Rieske_NirD"/>
    <property type="match status" value="1"/>
</dbReference>
<evidence type="ECO:0000256" key="1">
    <source>
        <dbReference type="ARBA" id="ARBA00022714"/>
    </source>
</evidence>
<evidence type="ECO:0000256" key="3">
    <source>
        <dbReference type="ARBA" id="ARBA00023002"/>
    </source>
</evidence>
<evidence type="ECO:0000256" key="4">
    <source>
        <dbReference type="ARBA" id="ARBA00023004"/>
    </source>
</evidence>
<dbReference type="InterPro" id="IPR017881">
    <property type="entry name" value="NirD"/>
</dbReference>
<dbReference type="Pfam" id="PF13806">
    <property type="entry name" value="Rieske_2"/>
    <property type="match status" value="1"/>
</dbReference>
<keyword evidence="1" id="KW-0001">2Fe-2S</keyword>
<reference evidence="8 9" key="1">
    <citation type="submission" date="2018-03" db="EMBL/GenBank/DDBJ databases">
        <title>Genomic Encyclopedia of Archaeal and Bacterial Type Strains, Phase II (KMG-II): from individual species to whole genera.</title>
        <authorList>
            <person name="Goeker M."/>
        </authorList>
    </citation>
    <scope>NUCLEOTIDE SEQUENCE [LARGE SCALE GENOMIC DNA]</scope>
    <source>
        <strain evidence="8 9">DSM 100065</strain>
    </source>
</reference>
<name>A0A2T1A738_9ACTN</name>
<dbReference type="GO" id="GO:0046872">
    <property type="term" value="F:metal ion binding"/>
    <property type="evidence" value="ECO:0007669"/>
    <property type="project" value="UniProtKB-KW"/>
</dbReference>
<evidence type="ECO:0000313" key="9">
    <source>
        <dbReference type="Proteomes" id="UP000237752"/>
    </source>
</evidence>